<dbReference type="AlphaFoldDB" id="A0A923I1V4"/>
<organism evidence="12 13">
    <name type="scientific">Undibacterium rugosum</name>
    <dbReference type="NCBI Taxonomy" id="2762291"/>
    <lineage>
        <taxon>Bacteria</taxon>
        <taxon>Pseudomonadati</taxon>
        <taxon>Pseudomonadota</taxon>
        <taxon>Betaproteobacteria</taxon>
        <taxon>Burkholderiales</taxon>
        <taxon>Oxalobacteraceae</taxon>
        <taxon>Undibacterium</taxon>
    </lineage>
</organism>
<evidence type="ECO:0000256" key="8">
    <source>
        <dbReference type="ARBA" id="ARBA00023136"/>
    </source>
</evidence>
<evidence type="ECO:0000313" key="12">
    <source>
        <dbReference type="EMBL" id="MBC3933866.1"/>
    </source>
</evidence>
<reference evidence="12" key="1">
    <citation type="submission" date="2020-08" db="EMBL/GenBank/DDBJ databases">
        <title>Novel species isolated from subtropical streams in China.</title>
        <authorList>
            <person name="Lu H."/>
        </authorList>
    </citation>
    <scope>NUCLEOTIDE SEQUENCE</scope>
    <source>
        <strain evidence="12">CY7W</strain>
    </source>
</reference>
<keyword evidence="13" id="KW-1185">Reference proteome</keyword>
<keyword evidence="9" id="KW-0564">Palmitate</keyword>
<dbReference type="EMBL" id="JACOGG010000001">
    <property type="protein sequence ID" value="MBC3933866.1"/>
    <property type="molecule type" value="Genomic_DNA"/>
</dbReference>
<evidence type="ECO:0000256" key="4">
    <source>
        <dbReference type="ARBA" id="ARBA00022475"/>
    </source>
</evidence>
<evidence type="ECO:0000256" key="10">
    <source>
        <dbReference type="ARBA" id="ARBA00023288"/>
    </source>
</evidence>
<keyword evidence="7 11" id="KW-1133">Transmembrane helix</keyword>
<dbReference type="Pfam" id="PF17090">
    <property type="entry name" value="Ytca"/>
    <property type="match status" value="1"/>
</dbReference>
<evidence type="ECO:0000256" key="6">
    <source>
        <dbReference type="ARBA" id="ARBA00022729"/>
    </source>
</evidence>
<comment type="subcellular location">
    <subcellularLocation>
        <location evidence="1">Membrane</location>
        <topology evidence="1">Multi-pass membrane protein</topology>
    </subcellularLocation>
</comment>
<evidence type="ECO:0000256" key="7">
    <source>
        <dbReference type="ARBA" id="ARBA00022989"/>
    </source>
</evidence>
<dbReference type="Proteomes" id="UP000612361">
    <property type="component" value="Unassembled WGS sequence"/>
</dbReference>
<accession>A0A923I1V4</accession>
<protein>
    <recommendedName>
        <fullName evidence="3">Uncharacterized protein YtcA</fullName>
    </recommendedName>
</protein>
<evidence type="ECO:0000313" key="13">
    <source>
        <dbReference type="Proteomes" id="UP000612361"/>
    </source>
</evidence>
<comment type="caution">
    <text evidence="12">The sequence shown here is derived from an EMBL/GenBank/DDBJ whole genome shotgun (WGS) entry which is preliminary data.</text>
</comment>
<evidence type="ECO:0000256" key="5">
    <source>
        <dbReference type="ARBA" id="ARBA00022692"/>
    </source>
</evidence>
<dbReference type="InterPro" id="IPR031381">
    <property type="entry name" value="YtcA"/>
</dbReference>
<proteinExistence type="inferred from homology"/>
<keyword evidence="10" id="KW-0449">Lipoprotein</keyword>
<dbReference type="RefSeq" id="WP_186879507.1">
    <property type="nucleotide sequence ID" value="NZ_JACOGG010000001.1"/>
</dbReference>
<feature type="transmembrane region" description="Helical" evidence="11">
    <location>
        <begin position="55"/>
        <end position="74"/>
    </location>
</feature>
<gene>
    <name evidence="12" type="ORF">H8K47_00705</name>
</gene>
<evidence type="ECO:0000256" key="3">
    <source>
        <dbReference type="ARBA" id="ARBA00021237"/>
    </source>
</evidence>
<keyword evidence="8 11" id="KW-0472">Membrane</keyword>
<dbReference type="GO" id="GO:0016020">
    <property type="term" value="C:membrane"/>
    <property type="evidence" value="ECO:0007669"/>
    <property type="project" value="UniProtKB-SubCell"/>
</dbReference>
<keyword evidence="4" id="KW-1003">Cell membrane</keyword>
<evidence type="ECO:0000256" key="11">
    <source>
        <dbReference type="SAM" id="Phobius"/>
    </source>
</evidence>
<keyword evidence="6" id="KW-0732">Signal</keyword>
<evidence type="ECO:0000256" key="2">
    <source>
        <dbReference type="ARBA" id="ARBA00008208"/>
    </source>
</evidence>
<evidence type="ECO:0000256" key="9">
    <source>
        <dbReference type="ARBA" id="ARBA00023139"/>
    </source>
</evidence>
<name>A0A923I1V4_9BURK</name>
<keyword evidence="5 11" id="KW-0812">Transmembrane</keyword>
<sequence>MLTLTACVSPQAPSLIIAGAYFPAWLLCAALGVIVAIVFRLALLKLKLADLLPYPLFLCLSVGVLAAMLIWLIWFGR</sequence>
<feature type="transmembrane region" description="Helical" evidence="11">
    <location>
        <begin position="24"/>
        <end position="43"/>
    </location>
</feature>
<comment type="similarity">
    <text evidence="2">Belongs to the YtcA family.</text>
</comment>
<evidence type="ECO:0000256" key="1">
    <source>
        <dbReference type="ARBA" id="ARBA00004141"/>
    </source>
</evidence>